<feature type="compositionally biased region" description="Polar residues" evidence="1">
    <location>
        <begin position="93"/>
        <end position="107"/>
    </location>
</feature>
<dbReference type="EMBL" id="RCMK01000198">
    <property type="protein sequence ID" value="KAG2944773.1"/>
    <property type="molecule type" value="Genomic_DNA"/>
</dbReference>
<dbReference type="Proteomes" id="UP000697107">
    <property type="component" value="Unassembled WGS sequence"/>
</dbReference>
<dbReference type="Proteomes" id="UP000736787">
    <property type="component" value="Unassembled WGS sequence"/>
</dbReference>
<dbReference type="EMBL" id="RCMV01000171">
    <property type="protein sequence ID" value="KAG3222701.1"/>
    <property type="molecule type" value="Genomic_DNA"/>
</dbReference>
<evidence type="ECO:0000313" key="2">
    <source>
        <dbReference type="EMBL" id="KAG2859639.1"/>
    </source>
</evidence>
<gene>
    <name evidence="7" type="ORF">PC110_g8101</name>
    <name evidence="2" type="ORF">PC113_g8729</name>
    <name evidence="3" type="ORF">PC115_g7806</name>
    <name evidence="4" type="ORF">PC117_g8908</name>
    <name evidence="5" type="ORF">PC118_g8021</name>
    <name evidence="6" type="ORF">PC129_g6619</name>
</gene>
<dbReference type="EMBL" id="MJFZ01000164">
    <property type="protein sequence ID" value="RAW35575.1"/>
    <property type="molecule type" value="Genomic_DNA"/>
</dbReference>
<evidence type="ECO:0000313" key="7">
    <source>
        <dbReference type="EMBL" id="RAW35575.1"/>
    </source>
</evidence>
<evidence type="ECO:0000313" key="6">
    <source>
        <dbReference type="EMBL" id="KAG3222701.1"/>
    </source>
</evidence>
<protein>
    <submittedName>
        <fullName evidence="7">Uncharacterized protein</fullName>
    </submittedName>
</protein>
<dbReference type="VEuPathDB" id="FungiDB:PC110_g8101"/>
<evidence type="ECO:0000313" key="4">
    <source>
        <dbReference type="EMBL" id="KAG2944773.1"/>
    </source>
</evidence>
<feature type="region of interest" description="Disordered" evidence="1">
    <location>
        <begin position="67"/>
        <end position="140"/>
    </location>
</feature>
<dbReference type="EMBL" id="RCMI01000193">
    <property type="protein sequence ID" value="KAG2926707.1"/>
    <property type="molecule type" value="Genomic_DNA"/>
</dbReference>
<comment type="caution">
    <text evidence="7">The sequence shown here is derived from an EMBL/GenBank/DDBJ whole genome shotgun (WGS) entry which is preliminary data.</text>
</comment>
<dbReference type="Proteomes" id="UP000774804">
    <property type="component" value="Unassembled WGS sequence"/>
</dbReference>
<dbReference type="OrthoDB" id="118411at2759"/>
<reference evidence="7 8" key="1">
    <citation type="submission" date="2018-01" db="EMBL/GenBank/DDBJ databases">
        <title>Draft genome of the strawberry crown rot pathogen Phytophthora cactorum.</title>
        <authorList>
            <person name="Armitage A.D."/>
            <person name="Lysoe E."/>
            <person name="Nellist C.F."/>
            <person name="Harrison R.J."/>
            <person name="Brurberg M.B."/>
        </authorList>
    </citation>
    <scope>NUCLEOTIDE SEQUENCE [LARGE SCALE GENOMIC DNA]</scope>
    <source>
        <strain evidence="7 8">10300</strain>
    </source>
</reference>
<keyword evidence="8" id="KW-1185">Reference proteome</keyword>
<dbReference type="AlphaFoldDB" id="A0A329SFS4"/>
<proteinExistence type="predicted"/>
<dbReference type="EMBL" id="RCMG01000209">
    <property type="protein sequence ID" value="KAG2859639.1"/>
    <property type="molecule type" value="Genomic_DNA"/>
</dbReference>
<evidence type="ECO:0000256" key="1">
    <source>
        <dbReference type="SAM" id="MobiDB-lite"/>
    </source>
</evidence>
<dbReference type="Proteomes" id="UP000735874">
    <property type="component" value="Unassembled WGS sequence"/>
</dbReference>
<sequence>MILPRSHGDGHRWHHSDFGFRTPHFPDLRDFSRLTDNLLHRRHAEPLRSPESSLHWRYVPPPYSYEPPPPPLPSLYSPNSPQFAWHPAPTREVNYSSQNSPTPQPSATMKPPAPSVPSSDEEWNKSIPAPSAPPAERQAS</sequence>
<evidence type="ECO:0000313" key="8">
    <source>
        <dbReference type="Proteomes" id="UP000251314"/>
    </source>
</evidence>
<evidence type="ECO:0000313" key="5">
    <source>
        <dbReference type="EMBL" id="KAG2986000.1"/>
    </source>
</evidence>
<evidence type="ECO:0000313" key="3">
    <source>
        <dbReference type="EMBL" id="KAG2926707.1"/>
    </source>
</evidence>
<dbReference type="EMBL" id="RCML01000200">
    <property type="protein sequence ID" value="KAG2986000.1"/>
    <property type="molecule type" value="Genomic_DNA"/>
</dbReference>
<dbReference type="Proteomes" id="UP000760860">
    <property type="component" value="Unassembled WGS sequence"/>
</dbReference>
<organism evidence="7 8">
    <name type="scientific">Phytophthora cactorum</name>
    <dbReference type="NCBI Taxonomy" id="29920"/>
    <lineage>
        <taxon>Eukaryota</taxon>
        <taxon>Sar</taxon>
        <taxon>Stramenopiles</taxon>
        <taxon>Oomycota</taxon>
        <taxon>Peronosporomycetes</taxon>
        <taxon>Peronosporales</taxon>
        <taxon>Peronosporaceae</taxon>
        <taxon>Phytophthora</taxon>
    </lineage>
</organism>
<accession>A0A329SFS4</accession>
<reference evidence="2" key="2">
    <citation type="submission" date="2018-10" db="EMBL/GenBank/DDBJ databases">
        <title>Effector identification in a new, highly contiguous assembly of the strawberry crown rot pathogen Phytophthora cactorum.</title>
        <authorList>
            <person name="Armitage A.D."/>
            <person name="Nellist C.F."/>
            <person name="Bates H."/>
            <person name="Vickerstaff R.J."/>
            <person name="Harrison R.J."/>
        </authorList>
    </citation>
    <scope>NUCLEOTIDE SEQUENCE</scope>
    <source>
        <strain evidence="2">15-7</strain>
        <strain evidence="3">4032</strain>
        <strain evidence="4">4040</strain>
        <strain evidence="5">P415</strain>
        <strain evidence="6">P421</strain>
    </source>
</reference>
<dbReference type="Proteomes" id="UP000251314">
    <property type="component" value="Unassembled WGS sequence"/>
</dbReference>
<name>A0A329SFS4_9STRA</name>